<dbReference type="RefSeq" id="XP_018000323.1">
    <property type="nucleotide sequence ID" value="XM_018148102.1"/>
</dbReference>
<feature type="compositionally biased region" description="Basic and acidic residues" evidence="1">
    <location>
        <begin position="106"/>
        <end position="138"/>
    </location>
</feature>
<dbReference type="GeneID" id="28739982"/>
<evidence type="ECO:0000313" key="2">
    <source>
        <dbReference type="EMBL" id="KPI40360.1"/>
    </source>
</evidence>
<organism evidence="2 3">
    <name type="scientific">Cyphellophora attinorum</name>
    <dbReference type="NCBI Taxonomy" id="1664694"/>
    <lineage>
        <taxon>Eukaryota</taxon>
        <taxon>Fungi</taxon>
        <taxon>Dikarya</taxon>
        <taxon>Ascomycota</taxon>
        <taxon>Pezizomycotina</taxon>
        <taxon>Eurotiomycetes</taxon>
        <taxon>Chaetothyriomycetidae</taxon>
        <taxon>Chaetothyriales</taxon>
        <taxon>Cyphellophoraceae</taxon>
        <taxon>Cyphellophora</taxon>
    </lineage>
</organism>
<name>A0A0N1HU79_9EURO</name>
<feature type="compositionally biased region" description="Polar residues" evidence="1">
    <location>
        <begin position="240"/>
        <end position="254"/>
    </location>
</feature>
<accession>A0A0N1HU79</accession>
<gene>
    <name evidence="2" type="ORF">AB675_7712</name>
</gene>
<feature type="region of interest" description="Disordered" evidence="1">
    <location>
        <begin position="89"/>
        <end position="150"/>
    </location>
</feature>
<dbReference type="EMBL" id="LFJN01000012">
    <property type="protein sequence ID" value="KPI40360.1"/>
    <property type="molecule type" value="Genomic_DNA"/>
</dbReference>
<feature type="compositionally biased region" description="Basic and acidic residues" evidence="1">
    <location>
        <begin position="225"/>
        <end position="235"/>
    </location>
</feature>
<dbReference type="VEuPathDB" id="FungiDB:AB675_7712"/>
<keyword evidence="3" id="KW-1185">Reference proteome</keyword>
<evidence type="ECO:0000256" key="1">
    <source>
        <dbReference type="SAM" id="MobiDB-lite"/>
    </source>
</evidence>
<proteinExistence type="predicted"/>
<evidence type="ECO:0000313" key="3">
    <source>
        <dbReference type="Proteomes" id="UP000038010"/>
    </source>
</evidence>
<dbReference type="AlphaFoldDB" id="A0A0N1HU79"/>
<feature type="compositionally biased region" description="Basic and acidic residues" evidence="1">
    <location>
        <begin position="13"/>
        <end position="22"/>
    </location>
</feature>
<sequence length="314" mass="36083">MASNDGGGDDLSSDGRRKREASGELSYLCSHGKEVRYSEKGGSARWSDNCATCLEKHWPKCVKEAEQDDAGVMPPAKKAKLTIHVNNANAEAAEATGPLDPQCAKTELDQKRHEQSDQEGKEVPDHEEDKDFESELKQLHQQHQAAQEEAQKCHKAFVWRLIAKVDELQKVVDKSNNEKNTRDKELQEFLNRYKAVASDHLKLTQEKHEEQVRQLQQRLDETEEQDRQLQQRLDDSQEQVRQLQQGSETSGKQLNEANQHITEAHEMVKKLRNDLGVWSEWYKEGAKADGLKRMAEWYEEMAPLSQGSQIWQQR</sequence>
<protein>
    <submittedName>
        <fullName evidence="2">Uncharacterized protein</fullName>
    </submittedName>
</protein>
<reference evidence="2 3" key="1">
    <citation type="submission" date="2015-06" db="EMBL/GenBank/DDBJ databases">
        <title>Draft genome of the ant-associated black yeast Phialophora attae CBS 131958.</title>
        <authorList>
            <person name="Moreno L.F."/>
            <person name="Stielow B.J."/>
            <person name="de Hoog S."/>
            <person name="Vicente V.A."/>
            <person name="Weiss V.A."/>
            <person name="de Vries M."/>
            <person name="Cruz L.M."/>
            <person name="Souza E.M."/>
        </authorList>
    </citation>
    <scope>NUCLEOTIDE SEQUENCE [LARGE SCALE GENOMIC DNA]</scope>
    <source>
        <strain evidence="2 3">CBS 131958</strain>
    </source>
</reference>
<feature type="region of interest" description="Disordered" evidence="1">
    <location>
        <begin position="1"/>
        <end position="25"/>
    </location>
</feature>
<dbReference type="Proteomes" id="UP000038010">
    <property type="component" value="Unassembled WGS sequence"/>
</dbReference>
<feature type="compositionally biased region" description="Low complexity" evidence="1">
    <location>
        <begin position="139"/>
        <end position="148"/>
    </location>
</feature>
<feature type="region of interest" description="Disordered" evidence="1">
    <location>
        <begin position="212"/>
        <end position="254"/>
    </location>
</feature>
<comment type="caution">
    <text evidence="2">The sequence shown here is derived from an EMBL/GenBank/DDBJ whole genome shotgun (WGS) entry which is preliminary data.</text>
</comment>